<name>A0A2M7UJF6_9BACT</name>
<keyword evidence="4 6" id="KW-0699">rRNA-binding</keyword>
<dbReference type="GO" id="GO:0003735">
    <property type="term" value="F:structural constituent of ribosome"/>
    <property type="evidence" value="ECO:0007669"/>
    <property type="project" value="InterPro"/>
</dbReference>
<evidence type="ECO:0000313" key="7">
    <source>
        <dbReference type="EMBL" id="PIZ71393.1"/>
    </source>
</evidence>
<organism evidence="7 8">
    <name type="scientific">Candidatus Portnoybacteria bacterium CG_4_10_14_0_2_um_filter_39_11</name>
    <dbReference type="NCBI Taxonomy" id="1974797"/>
    <lineage>
        <taxon>Bacteria</taxon>
        <taxon>Candidatus Portnoyibacteriota</taxon>
    </lineage>
</organism>
<protein>
    <recommendedName>
        <fullName evidence="4">Small ribosomal subunit protein uS15</fullName>
    </recommendedName>
</protein>
<keyword evidence="1 4" id="KW-0689">Ribosomal protein</keyword>
<dbReference type="EMBL" id="PFOI01000015">
    <property type="protein sequence ID" value="PIZ71393.1"/>
    <property type="molecule type" value="Genomic_DNA"/>
</dbReference>
<dbReference type="InterPro" id="IPR005290">
    <property type="entry name" value="Ribosomal_uS15_bac-type"/>
</dbReference>
<dbReference type="InterPro" id="IPR009068">
    <property type="entry name" value="uS15_NS1_RNA-bd_sf"/>
</dbReference>
<dbReference type="GO" id="GO:0006412">
    <property type="term" value="P:translation"/>
    <property type="evidence" value="ECO:0007669"/>
    <property type="project" value="UniProtKB-UniRule"/>
</dbReference>
<dbReference type="Proteomes" id="UP000231071">
    <property type="component" value="Unassembled WGS sequence"/>
</dbReference>
<dbReference type="InterPro" id="IPR000589">
    <property type="entry name" value="Ribosomal_uS15"/>
</dbReference>
<keyword evidence="2 4" id="KW-0687">Ribonucleoprotein</keyword>
<comment type="subunit">
    <text evidence="3 4">Part of the 30S ribosomal subunit. Forms a bridge to the 50S subunit in the 70S ribosome, contacting the 23S rRNA.</text>
</comment>
<dbReference type="HAMAP" id="MF_01343_B">
    <property type="entry name" value="Ribosomal_uS15_B"/>
    <property type="match status" value="1"/>
</dbReference>
<dbReference type="PROSITE" id="PS00362">
    <property type="entry name" value="RIBOSOMAL_S15"/>
    <property type="match status" value="1"/>
</dbReference>
<dbReference type="NCBIfam" id="TIGR00952">
    <property type="entry name" value="S15_bact"/>
    <property type="match status" value="1"/>
</dbReference>
<evidence type="ECO:0000256" key="1">
    <source>
        <dbReference type="ARBA" id="ARBA00022980"/>
    </source>
</evidence>
<dbReference type="Gene3D" id="6.10.250.3130">
    <property type="match status" value="1"/>
</dbReference>
<evidence type="ECO:0000256" key="4">
    <source>
        <dbReference type="HAMAP-Rule" id="MF_01343"/>
    </source>
</evidence>
<keyword evidence="4 6" id="KW-0694">RNA-binding</keyword>
<dbReference type="AlphaFoldDB" id="A0A2M7UJF6"/>
<comment type="function">
    <text evidence="4 6">One of the primary rRNA binding proteins, it binds directly to 16S rRNA where it helps nucleate assembly of the platform of the 30S subunit by binding and bridging several RNA helices of the 16S rRNA.</text>
</comment>
<dbReference type="FunFam" id="1.10.287.10:FF:000002">
    <property type="entry name" value="30S ribosomal protein S15"/>
    <property type="match status" value="1"/>
</dbReference>
<dbReference type="SUPFAM" id="SSF47060">
    <property type="entry name" value="S15/NS1 RNA-binding domain"/>
    <property type="match status" value="1"/>
</dbReference>
<sequence>MITKTKKHKLVKEFQTHDTDSGSAQVQIALLTQRIKELSAHLRKNPKDNHSRRGLLKIVNQRRRLLKFLQRVDEKAYNTITRKLTLKKFKKAVLSVDAEKRVEKNAEPK</sequence>
<evidence type="ECO:0000256" key="3">
    <source>
        <dbReference type="ARBA" id="ARBA00064542"/>
    </source>
</evidence>
<reference evidence="8" key="1">
    <citation type="submission" date="2017-09" db="EMBL/GenBank/DDBJ databases">
        <title>Depth-based differentiation of microbial function through sediment-hosted aquifers and enrichment of novel symbionts in the deep terrestrial subsurface.</title>
        <authorList>
            <person name="Probst A.J."/>
            <person name="Ladd B."/>
            <person name="Jarett J.K."/>
            <person name="Geller-Mcgrath D.E."/>
            <person name="Sieber C.M.K."/>
            <person name="Emerson J.B."/>
            <person name="Anantharaman K."/>
            <person name="Thomas B.C."/>
            <person name="Malmstrom R."/>
            <person name="Stieglmeier M."/>
            <person name="Klingl A."/>
            <person name="Woyke T."/>
            <person name="Ryan C.M."/>
            <person name="Banfield J.F."/>
        </authorList>
    </citation>
    <scope>NUCLEOTIDE SEQUENCE [LARGE SCALE GENOMIC DNA]</scope>
</reference>
<accession>A0A2M7UJF6</accession>
<comment type="similarity">
    <text evidence="4 5">Belongs to the universal ribosomal protein uS15 family.</text>
</comment>
<dbReference type="SMART" id="SM01387">
    <property type="entry name" value="Ribosomal_S15"/>
    <property type="match status" value="1"/>
</dbReference>
<evidence type="ECO:0000256" key="2">
    <source>
        <dbReference type="ARBA" id="ARBA00023274"/>
    </source>
</evidence>
<dbReference type="GO" id="GO:0019843">
    <property type="term" value="F:rRNA binding"/>
    <property type="evidence" value="ECO:0007669"/>
    <property type="project" value="UniProtKB-UniRule"/>
</dbReference>
<evidence type="ECO:0000313" key="8">
    <source>
        <dbReference type="Proteomes" id="UP000231071"/>
    </source>
</evidence>
<evidence type="ECO:0000256" key="5">
    <source>
        <dbReference type="RuleBase" id="RU003919"/>
    </source>
</evidence>
<dbReference type="GO" id="GO:0022627">
    <property type="term" value="C:cytosolic small ribosomal subunit"/>
    <property type="evidence" value="ECO:0007669"/>
    <property type="project" value="TreeGrafter"/>
</dbReference>
<comment type="caution">
    <text evidence="7">The sequence shown here is derived from an EMBL/GenBank/DDBJ whole genome shotgun (WGS) entry which is preliminary data.</text>
</comment>
<dbReference type="PANTHER" id="PTHR23321">
    <property type="entry name" value="RIBOSOMAL PROTEIN S15, BACTERIAL AND ORGANELLAR"/>
    <property type="match status" value="1"/>
</dbReference>
<dbReference type="Gene3D" id="1.10.287.10">
    <property type="entry name" value="S15/NS1, RNA-binding"/>
    <property type="match status" value="1"/>
</dbReference>
<evidence type="ECO:0000256" key="6">
    <source>
        <dbReference type="RuleBase" id="RU004524"/>
    </source>
</evidence>
<proteinExistence type="inferred from homology"/>
<comment type="function">
    <text evidence="4">Forms an intersubunit bridge (bridge B4) with the 23S rRNA of the 50S subunit in the ribosome.</text>
</comment>
<dbReference type="Pfam" id="PF00312">
    <property type="entry name" value="Ribosomal_S15"/>
    <property type="match status" value="1"/>
</dbReference>
<gene>
    <name evidence="4 7" type="primary">rpsO</name>
    <name evidence="7" type="ORF">COY09_00855</name>
</gene>
<dbReference type="PANTHER" id="PTHR23321:SF26">
    <property type="entry name" value="SMALL RIBOSOMAL SUBUNIT PROTEIN US15M"/>
    <property type="match status" value="1"/>
</dbReference>
<dbReference type="CDD" id="cd00353">
    <property type="entry name" value="Ribosomal_S15p_S13e"/>
    <property type="match status" value="1"/>
</dbReference>